<organism evidence="3 4">
    <name type="scientific">Araneus ventricosus</name>
    <name type="common">Orbweaver spider</name>
    <name type="synonym">Epeira ventricosa</name>
    <dbReference type="NCBI Taxonomy" id="182803"/>
    <lineage>
        <taxon>Eukaryota</taxon>
        <taxon>Metazoa</taxon>
        <taxon>Ecdysozoa</taxon>
        <taxon>Arthropoda</taxon>
        <taxon>Chelicerata</taxon>
        <taxon>Arachnida</taxon>
        <taxon>Araneae</taxon>
        <taxon>Araneomorphae</taxon>
        <taxon>Entelegynae</taxon>
        <taxon>Araneoidea</taxon>
        <taxon>Araneidae</taxon>
        <taxon>Araneus</taxon>
    </lineage>
</organism>
<reference evidence="3 4" key="1">
    <citation type="journal article" date="2019" name="Sci. Rep.">
        <title>Orb-weaving spider Araneus ventricosus genome elucidates the spidroin gene catalogue.</title>
        <authorList>
            <person name="Kono N."/>
            <person name="Nakamura H."/>
            <person name="Ohtoshi R."/>
            <person name="Moran D.A.P."/>
            <person name="Shinohara A."/>
            <person name="Yoshida Y."/>
            <person name="Fujiwara M."/>
            <person name="Mori M."/>
            <person name="Tomita M."/>
            <person name="Arakawa K."/>
        </authorList>
    </citation>
    <scope>NUCLEOTIDE SEQUENCE [LARGE SCALE GENOMIC DNA]</scope>
</reference>
<accession>A0A4Y2W4T7</accession>
<dbReference type="Proteomes" id="UP000499080">
    <property type="component" value="Unassembled WGS sequence"/>
</dbReference>
<feature type="domain" description="Endonuclease/exonuclease/phosphatase" evidence="2">
    <location>
        <begin position="286"/>
        <end position="396"/>
    </location>
</feature>
<keyword evidence="3" id="KW-0808">Transferase</keyword>
<evidence type="ECO:0000313" key="4">
    <source>
        <dbReference type="Proteomes" id="UP000499080"/>
    </source>
</evidence>
<evidence type="ECO:0000259" key="2">
    <source>
        <dbReference type="Pfam" id="PF14529"/>
    </source>
</evidence>
<proteinExistence type="predicted"/>
<dbReference type="SUPFAM" id="SSF56219">
    <property type="entry name" value="DNase I-like"/>
    <property type="match status" value="1"/>
</dbReference>
<keyword evidence="4" id="KW-1185">Reference proteome</keyword>
<keyword evidence="3" id="KW-0695">RNA-directed DNA polymerase</keyword>
<dbReference type="PANTHER" id="PTHR33273">
    <property type="entry name" value="DOMAIN-CONTAINING PROTEIN, PUTATIVE-RELATED"/>
    <property type="match status" value="1"/>
</dbReference>
<sequence>MESEDDGAPKRCRANESEEPMALATSHDNANTMFAHEICKQKIIAVGAYKIFSEKLNSLMRMMHILQKDEFLDPTTDTGYLDLSRELEIAKAAKDKQEGIMNSFPPCVNPVECVLGSRAVGNQGADDNFEFPNRRKVAKNRQLPAVTQINLENKFSTLENNNVNAESNSADSNTTPIDKVLPIMLKFTDDYKNILDDIHKICGPTENKFGNGFIKVFPSSHDQHQEIQKLCKAQGYRTGPNVFSASGGTAIFVKNNIPHYEFIPPPFQQIEATLVVLDINKNDPVTLTSIYIPPKADNYLALFDIENLIQISPNQIICGDFNAKHTAWGCPTNCTRGNVLQAFANNAGVEILAPSTPTRFGYTSANTLDLIMVRDFLAPYDILSVPDLSSDHNPVIANFYFKFTLPRLNGKTKTNWNLFKNKLESINLINAIDINTPEMLENIVERFEEDILSAKIAASNPIPQNQNYIDPRIRNIRKERNLARKTFQTTRDPALKRKTNKLNKEIIKLSDKLESESYTNKLVNANTQDGSFWNLTGIFKKKKLDIPTLNGPASIANTDTEKANCLAESLEKQFHLNDISHTETETIVQNSVEGFLNTYSNSVFQIDPPSNCEIINYIKNLNIHKAPGIDGINNKMIKNFPNNIICNLTTIIHLILSLGYF</sequence>
<dbReference type="InterPro" id="IPR005135">
    <property type="entry name" value="Endo/exonuclease/phosphatase"/>
</dbReference>
<feature type="non-terminal residue" evidence="3">
    <location>
        <position position="661"/>
    </location>
</feature>
<keyword evidence="3" id="KW-0548">Nucleotidyltransferase</keyword>
<dbReference type="PANTHER" id="PTHR33273:SF4">
    <property type="entry name" value="ENDONUCLEASE_EXONUCLEASE_PHOSPHATASE DOMAIN-CONTAINING PROTEIN"/>
    <property type="match status" value="1"/>
</dbReference>
<feature type="region of interest" description="Disordered" evidence="1">
    <location>
        <begin position="1"/>
        <end position="23"/>
    </location>
</feature>
<dbReference type="InterPro" id="IPR036691">
    <property type="entry name" value="Endo/exonu/phosph_ase_sf"/>
</dbReference>
<comment type="caution">
    <text evidence="3">The sequence shown here is derived from an EMBL/GenBank/DDBJ whole genome shotgun (WGS) entry which is preliminary data.</text>
</comment>
<dbReference type="OrthoDB" id="6437002at2759"/>
<name>A0A4Y2W4T7_ARAVE</name>
<protein>
    <submittedName>
        <fullName evidence="3">RNA-directed DNA polymerase from mobile element jockey</fullName>
    </submittedName>
</protein>
<gene>
    <name evidence="3" type="primary">jockeypol_296</name>
    <name evidence="3" type="ORF">AVEN_106042_1</name>
</gene>
<dbReference type="Gene3D" id="3.60.10.10">
    <property type="entry name" value="Endonuclease/exonuclease/phosphatase"/>
    <property type="match status" value="1"/>
</dbReference>
<evidence type="ECO:0000313" key="3">
    <source>
        <dbReference type="EMBL" id="GBO32315.1"/>
    </source>
</evidence>
<dbReference type="Pfam" id="PF14529">
    <property type="entry name" value="Exo_endo_phos_2"/>
    <property type="match status" value="1"/>
</dbReference>
<feature type="compositionally biased region" description="Basic and acidic residues" evidence="1">
    <location>
        <begin position="7"/>
        <end position="16"/>
    </location>
</feature>
<dbReference type="EMBL" id="BGPR01055771">
    <property type="protein sequence ID" value="GBO32315.1"/>
    <property type="molecule type" value="Genomic_DNA"/>
</dbReference>
<dbReference type="AlphaFoldDB" id="A0A4Y2W4T7"/>
<evidence type="ECO:0000256" key="1">
    <source>
        <dbReference type="SAM" id="MobiDB-lite"/>
    </source>
</evidence>
<dbReference type="GO" id="GO:0003964">
    <property type="term" value="F:RNA-directed DNA polymerase activity"/>
    <property type="evidence" value="ECO:0007669"/>
    <property type="project" value="UniProtKB-KW"/>
</dbReference>